<dbReference type="Gene3D" id="3.40.309.10">
    <property type="entry name" value="Aldehyde Dehydrogenase, Chain A, domain 2"/>
    <property type="match status" value="1"/>
</dbReference>
<evidence type="ECO:0000256" key="1">
    <source>
        <dbReference type="ARBA" id="ARBA00009986"/>
    </source>
</evidence>
<evidence type="ECO:0000256" key="4">
    <source>
        <dbReference type="RuleBase" id="RU003345"/>
    </source>
</evidence>
<proteinExistence type="inferred from homology"/>
<dbReference type="Gene3D" id="3.40.605.10">
    <property type="entry name" value="Aldehyde Dehydrogenase, Chain A, domain 1"/>
    <property type="match status" value="1"/>
</dbReference>
<dbReference type="InterPro" id="IPR016161">
    <property type="entry name" value="Ald_DH/histidinol_DH"/>
</dbReference>
<dbReference type="Pfam" id="PF00171">
    <property type="entry name" value="Aldedh"/>
    <property type="match status" value="1"/>
</dbReference>
<dbReference type="InterPro" id="IPR016163">
    <property type="entry name" value="Ald_DH_C"/>
</dbReference>
<evidence type="ECO:0000256" key="3">
    <source>
        <dbReference type="PROSITE-ProRule" id="PRU10007"/>
    </source>
</evidence>
<dbReference type="SUPFAM" id="SSF53720">
    <property type="entry name" value="ALDH-like"/>
    <property type="match status" value="1"/>
</dbReference>
<keyword evidence="2 4" id="KW-0560">Oxidoreductase</keyword>
<dbReference type="PIR" id="PC4031">
    <property type="entry name" value="PC4031"/>
</dbReference>
<evidence type="ECO:0000259" key="5">
    <source>
        <dbReference type="Pfam" id="PF00171"/>
    </source>
</evidence>
<comment type="similarity">
    <text evidence="1 4">Belongs to the aldehyde dehydrogenase family.</text>
</comment>
<feature type="domain" description="Aldehyde dehydrogenase" evidence="5">
    <location>
        <begin position="1"/>
        <end position="408"/>
    </location>
</feature>
<feature type="active site" evidence="3">
    <location>
        <position position="187"/>
    </location>
</feature>
<dbReference type="PANTHER" id="PTHR42991">
    <property type="entry name" value="ALDEHYDE DEHYDROGENASE"/>
    <property type="match status" value="1"/>
</dbReference>
<protein>
    <recommendedName>
        <fullName evidence="5">Aldehyde dehydrogenase domain-containing protein</fullName>
    </recommendedName>
</protein>
<evidence type="ECO:0000256" key="2">
    <source>
        <dbReference type="ARBA" id="ARBA00023002"/>
    </source>
</evidence>
<dbReference type="InterPro" id="IPR015590">
    <property type="entry name" value="Aldehyde_DH_dom"/>
</dbReference>
<dbReference type="InterPro" id="IPR051020">
    <property type="entry name" value="ALDH-related_metabolic_enz"/>
</dbReference>
<dbReference type="AlphaFoldDB" id="Q54272"/>
<dbReference type="GO" id="GO:0008911">
    <property type="term" value="F:lactaldehyde dehydrogenase (NAD+) activity"/>
    <property type="evidence" value="ECO:0007669"/>
    <property type="project" value="TreeGrafter"/>
</dbReference>
<dbReference type="EMBL" id="D37877">
    <property type="protein sequence ID" value="BAA07116.1"/>
    <property type="molecule type" value="Genomic_DNA"/>
</dbReference>
<organism evidence="6">
    <name type="scientific">Streptomyces hygroscopicus</name>
    <dbReference type="NCBI Taxonomy" id="1912"/>
    <lineage>
        <taxon>Bacteria</taxon>
        <taxon>Bacillati</taxon>
        <taxon>Actinomycetota</taxon>
        <taxon>Actinomycetes</taxon>
        <taxon>Kitasatosporales</taxon>
        <taxon>Streptomycetaceae</taxon>
        <taxon>Streptomyces</taxon>
        <taxon>Streptomyces violaceusniger group</taxon>
    </lineage>
</organism>
<dbReference type="InterPro" id="IPR029510">
    <property type="entry name" value="Ald_DH_CS_GLU"/>
</dbReference>
<dbReference type="PROSITE" id="PS00687">
    <property type="entry name" value="ALDEHYDE_DEHYDR_GLU"/>
    <property type="match status" value="1"/>
</dbReference>
<reference evidence="6" key="1">
    <citation type="journal article" date="1995" name="Gene">
        <title>Sequence of a P-methyltransferase-encoding gene isolated from a bialaphos-producing Streptomyces hygroscopicus.</title>
        <authorList>
            <person name="Hidaka T."/>
            <person name="Hidaka M."/>
            <person name="Kuzuyama T."/>
            <person name="Seto H."/>
        </authorList>
    </citation>
    <scope>NUCLEOTIDE SEQUENCE</scope>
    <source>
        <strain evidence="6">SF1293</strain>
    </source>
</reference>
<dbReference type="InterPro" id="IPR016162">
    <property type="entry name" value="Ald_DH_N"/>
</dbReference>
<dbReference type="PANTHER" id="PTHR42991:SF1">
    <property type="entry name" value="ALDEHYDE DEHYDROGENASE"/>
    <property type="match status" value="1"/>
</dbReference>
<evidence type="ECO:0000313" key="6">
    <source>
        <dbReference type="EMBL" id="BAA07116.1"/>
    </source>
</evidence>
<sequence length="417" mass="43407">MTPQQRSAVLSRAAALLESRAEEFSALITSESGVCRKETLREVSRAAGNLKVAAAEAERIRGESIPLPDGTRLAVTLPEPVGVVLGITPFNRPLNQVVVKAAPALAAGCPLLLKPSEKTPLTALAFAELLIEAGCAKDMLGVVTGEPGELGPLLASHPDVAMVTFTGSVATGHSVAALAAGKRQLLELGGNDPLFVLPDADLPHAARLAAGGACATAGQSCRGIKRIFVWEEVADEFTDLLSTEVAGKQAGDPRRSDTDLGPLISEEAALVVERRIADAVRDGARLVTGGERDGALVHPAVLDRVPADTELVREETFGPVAPVIRVRGADEAVRLSNSTAYGLQAGVLTRDSARFWDLAARLRVGAVNLGEGPHFDSPHIPFGGVKACGIGREGIRYAIAEMTVTKTVTLPGPYGTG</sequence>
<accession>Q54272</accession>
<name>Q54272_STRHY</name>